<accession>A0A438NGR2</accession>
<keyword evidence="1" id="KW-0472">Membrane</keyword>
<keyword evidence="1" id="KW-0812">Transmembrane</keyword>
<feature type="transmembrane region" description="Helical" evidence="1">
    <location>
        <begin position="84"/>
        <end position="104"/>
    </location>
</feature>
<name>A0A438NGR2_EXOME</name>
<dbReference type="AlphaFoldDB" id="A0A438NGR2"/>
<sequence length="138" mass="15228">MSTITISALREETSRVASVIAEHATGDSISAEAEILQSEAVEHGEEPGPLGINPTWWPTDHRGMPNFRPARYHPEWHELTDDSTIMPIVILVLFGGCSIISVCASKHRIQEILIVMISRWQTGSRDSWDSNALGLPAQ</sequence>
<comment type="caution">
    <text evidence="2">The sequence shown here is derived from an EMBL/GenBank/DDBJ whole genome shotgun (WGS) entry which is preliminary data.</text>
</comment>
<evidence type="ECO:0000256" key="1">
    <source>
        <dbReference type="SAM" id="Phobius"/>
    </source>
</evidence>
<dbReference type="EMBL" id="NAJM01000003">
    <property type="protein sequence ID" value="RVX74925.1"/>
    <property type="molecule type" value="Genomic_DNA"/>
</dbReference>
<organism evidence="2 3">
    <name type="scientific">Exophiala mesophila</name>
    <name type="common">Black yeast-like fungus</name>
    <dbReference type="NCBI Taxonomy" id="212818"/>
    <lineage>
        <taxon>Eukaryota</taxon>
        <taxon>Fungi</taxon>
        <taxon>Dikarya</taxon>
        <taxon>Ascomycota</taxon>
        <taxon>Pezizomycotina</taxon>
        <taxon>Eurotiomycetes</taxon>
        <taxon>Chaetothyriomycetidae</taxon>
        <taxon>Chaetothyriales</taxon>
        <taxon>Herpotrichiellaceae</taxon>
        <taxon>Exophiala</taxon>
    </lineage>
</organism>
<proteinExistence type="predicted"/>
<gene>
    <name evidence="2" type="ORF">B0A52_01202</name>
</gene>
<evidence type="ECO:0000313" key="2">
    <source>
        <dbReference type="EMBL" id="RVX74925.1"/>
    </source>
</evidence>
<keyword evidence="1" id="KW-1133">Transmembrane helix</keyword>
<reference evidence="2 3" key="1">
    <citation type="submission" date="2017-03" db="EMBL/GenBank/DDBJ databases">
        <title>Genomes of endolithic fungi from Antarctica.</title>
        <authorList>
            <person name="Coleine C."/>
            <person name="Masonjones S."/>
            <person name="Stajich J.E."/>
        </authorList>
    </citation>
    <scope>NUCLEOTIDE SEQUENCE [LARGE SCALE GENOMIC DNA]</scope>
    <source>
        <strain evidence="2 3">CCFEE 6314</strain>
    </source>
</reference>
<dbReference type="Proteomes" id="UP000288859">
    <property type="component" value="Unassembled WGS sequence"/>
</dbReference>
<evidence type="ECO:0000313" key="3">
    <source>
        <dbReference type="Proteomes" id="UP000288859"/>
    </source>
</evidence>
<dbReference type="OrthoDB" id="5201563at2759"/>
<protein>
    <submittedName>
        <fullName evidence="2">Uncharacterized protein</fullName>
    </submittedName>
</protein>